<organism evidence="15 16">
    <name type="scientific">Cadophora malorum</name>
    <dbReference type="NCBI Taxonomy" id="108018"/>
    <lineage>
        <taxon>Eukaryota</taxon>
        <taxon>Fungi</taxon>
        <taxon>Dikarya</taxon>
        <taxon>Ascomycota</taxon>
        <taxon>Pezizomycotina</taxon>
        <taxon>Leotiomycetes</taxon>
        <taxon>Helotiales</taxon>
        <taxon>Ploettnerulaceae</taxon>
        <taxon>Cadophora</taxon>
    </lineage>
</organism>
<dbReference type="Gene3D" id="2.160.20.10">
    <property type="entry name" value="Single-stranded right-handed beta-helix, Pectin lyase-like"/>
    <property type="match status" value="1"/>
</dbReference>
<dbReference type="AlphaFoldDB" id="A0A8H7WDB7"/>
<dbReference type="PROSITE" id="PS00502">
    <property type="entry name" value="POLYGALACTURONASE"/>
    <property type="match status" value="1"/>
</dbReference>
<dbReference type="InterPro" id="IPR011050">
    <property type="entry name" value="Pectin_lyase_fold/virulence"/>
</dbReference>
<dbReference type="PANTHER" id="PTHR31884:SF1">
    <property type="entry name" value="POLYGALACTURONASE"/>
    <property type="match status" value="1"/>
</dbReference>
<dbReference type="GO" id="GO:0004650">
    <property type="term" value="F:polygalacturonase activity"/>
    <property type="evidence" value="ECO:0007669"/>
    <property type="project" value="UniProtKB-EC"/>
</dbReference>
<keyword evidence="8" id="KW-1015">Disulfide bond</keyword>
<evidence type="ECO:0000256" key="10">
    <source>
        <dbReference type="ARBA" id="ARBA00023316"/>
    </source>
</evidence>
<keyword evidence="10" id="KW-0961">Cell wall biogenesis/degradation</keyword>
<keyword evidence="5 14" id="KW-0732">Signal</keyword>
<evidence type="ECO:0000256" key="13">
    <source>
        <dbReference type="RuleBase" id="RU361169"/>
    </source>
</evidence>
<evidence type="ECO:0000313" key="16">
    <source>
        <dbReference type="Proteomes" id="UP000664132"/>
    </source>
</evidence>
<dbReference type="SUPFAM" id="SSF51126">
    <property type="entry name" value="Pectin lyase-like"/>
    <property type="match status" value="1"/>
</dbReference>
<keyword evidence="4" id="KW-0964">Secreted</keyword>
<evidence type="ECO:0000256" key="12">
    <source>
        <dbReference type="PROSITE-ProRule" id="PRU10052"/>
    </source>
</evidence>
<dbReference type="EC" id="3.2.1.15" evidence="3"/>
<keyword evidence="9 13" id="KW-0326">Glycosidase</keyword>
<name>A0A8H7WDB7_9HELO</name>
<dbReference type="GO" id="GO:0071555">
    <property type="term" value="P:cell wall organization"/>
    <property type="evidence" value="ECO:0007669"/>
    <property type="project" value="UniProtKB-KW"/>
</dbReference>
<keyword evidence="16" id="KW-1185">Reference proteome</keyword>
<proteinExistence type="inferred from homology"/>
<sequence length="381" mass="39836">MLSSLTFLTTLLATTSGVLASPVAITGPQPTPPPSLEDAVAKRAMSCTFSGSNGYSLASVSKASCATIVLSSLTVPSGVTLKLEGLNDGTTVVFQGTTTWGYKEWEGSLVSISGNKITIKGDPGSVLDGQGALWWDGLGGGGGKIKPKFFKANDLTDSLIQGITIKNAPKNSFSLNRVTRLTIKDVTVDDSDGDYDTGGHNTDGFNINNADQVYFSGVKVWNQDDCMNVNSGTNIYWTNGFCSGGHGLSIGSVANGSVVRNVTFENTVLEKQQQSVRIKTNSGAVASVSDIYYRNIVFNGGTDYGIIVDQSYGGTKHVPTNGVTIKNFQLKNVTGTVDSGATQILVECGVGSCTDWVWSGVKVTGGKKSTACLNLPSGISC</sequence>
<evidence type="ECO:0000256" key="2">
    <source>
        <dbReference type="ARBA" id="ARBA00008834"/>
    </source>
</evidence>
<dbReference type="Pfam" id="PF00295">
    <property type="entry name" value="Glyco_hydro_28"/>
    <property type="match status" value="1"/>
</dbReference>
<evidence type="ECO:0000256" key="1">
    <source>
        <dbReference type="ARBA" id="ARBA00004613"/>
    </source>
</evidence>
<evidence type="ECO:0000256" key="5">
    <source>
        <dbReference type="ARBA" id="ARBA00022729"/>
    </source>
</evidence>
<dbReference type="SMART" id="SM00710">
    <property type="entry name" value="PbH1"/>
    <property type="match status" value="5"/>
</dbReference>
<dbReference type="Proteomes" id="UP000664132">
    <property type="component" value="Unassembled WGS sequence"/>
</dbReference>
<evidence type="ECO:0000256" key="8">
    <source>
        <dbReference type="ARBA" id="ARBA00023157"/>
    </source>
</evidence>
<comment type="subcellular location">
    <subcellularLocation>
        <location evidence="1">Secreted</location>
    </subcellularLocation>
</comment>
<evidence type="ECO:0000256" key="14">
    <source>
        <dbReference type="SAM" id="SignalP"/>
    </source>
</evidence>
<feature type="chain" id="PRO_5034618338" description="endo-polygalacturonase" evidence="14">
    <location>
        <begin position="21"/>
        <end position="381"/>
    </location>
</feature>
<comment type="similarity">
    <text evidence="2 13">Belongs to the glycosyl hydrolase 28 family.</text>
</comment>
<comment type="caution">
    <text evidence="15">The sequence shown here is derived from an EMBL/GenBank/DDBJ whole genome shotgun (WGS) entry which is preliminary data.</text>
</comment>
<dbReference type="EMBL" id="JAFJYH010000044">
    <property type="protein sequence ID" value="KAG4422773.1"/>
    <property type="molecule type" value="Genomic_DNA"/>
</dbReference>
<evidence type="ECO:0000313" key="15">
    <source>
        <dbReference type="EMBL" id="KAG4422773.1"/>
    </source>
</evidence>
<dbReference type="FunFam" id="2.160.20.10:FF:000002">
    <property type="entry name" value="Endopolygalacturonase D"/>
    <property type="match status" value="1"/>
</dbReference>
<dbReference type="GO" id="GO:0045490">
    <property type="term" value="P:pectin catabolic process"/>
    <property type="evidence" value="ECO:0007669"/>
    <property type="project" value="TreeGrafter"/>
</dbReference>
<dbReference type="OrthoDB" id="1546079at2759"/>
<evidence type="ECO:0000256" key="6">
    <source>
        <dbReference type="ARBA" id="ARBA00022737"/>
    </source>
</evidence>
<evidence type="ECO:0000256" key="3">
    <source>
        <dbReference type="ARBA" id="ARBA00012736"/>
    </source>
</evidence>
<dbReference type="InterPro" id="IPR006626">
    <property type="entry name" value="PbH1"/>
</dbReference>
<evidence type="ECO:0000256" key="11">
    <source>
        <dbReference type="ARBA" id="ARBA00034074"/>
    </source>
</evidence>
<accession>A0A8H7WDB7</accession>
<gene>
    <name evidence="15" type="ORF">IFR04_004121</name>
</gene>
<feature type="signal peptide" evidence="14">
    <location>
        <begin position="1"/>
        <end position="20"/>
    </location>
</feature>
<evidence type="ECO:0000256" key="4">
    <source>
        <dbReference type="ARBA" id="ARBA00022525"/>
    </source>
</evidence>
<keyword evidence="7 13" id="KW-0378">Hydrolase</keyword>
<evidence type="ECO:0000256" key="7">
    <source>
        <dbReference type="ARBA" id="ARBA00022801"/>
    </source>
</evidence>
<dbReference type="PANTHER" id="PTHR31884">
    <property type="entry name" value="POLYGALACTURONASE"/>
    <property type="match status" value="1"/>
</dbReference>
<dbReference type="InterPro" id="IPR050434">
    <property type="entry name" value="Glycosyl_hydrlase_28"/>
</dbReference>
<feature type="active site" evidence="12">
    <location>
        <position position="246"/>
    </location>
</feature>
<protein>
    <recommendedName>
        <fullName evidence="3">endo-polygalacturonase</fullName>
        <ecNumber evidence="3">3.2.1.15</ecNumber>
    </recommendedName>
</protein>
<reference evidence="15" key="1">
    <citation type="submission" date="2021-02" db="EMBL/GenBank/DDBJ databases">
        <title>Genome sequence Cadophora malorum strain M34.</title>
        <authorList>
            <person name="Stefanovic E."/>
            <person name="Vu D."/>
            <person name="Scully C."/>
            <person name="Dijksterhuis J."/>
            <person name="Roader J."/>
            <person name="Houbraken J."/>
        </authorList>
    </citation>
    <scope>NUCLEOTIDE SEQUENCE</scope>
    <source>
        <strain evidence="15">M34</strain>
    </source>
</reference>
<dbReference type="InterPro" id="IPR012334">
    <property type="entry name" value="Pectin_lyas_fold"/>
</dbReference>
<dbReference type="GO" id="GO:0005576">
    <property type="term" value="C:extracellular region"/>
    <property type="evidence" value="ECO:0007669"/>
    <property type="project" value="UniProtKB-SubCell"/>
</dbReference>
<comment type="catalytic activity">
    <reaction evidence="11">
        <text>(1,4-alpha-D-galacturonosyl)n+m + H2O = (1,4-alpha-D-galacturonosyl)n + (1,4-alpha-D-galacturonosyl)m.</text>
        <dbReference type="EC" id="3.2.1.15"/>
    </reaction>
</comment>
<dbReference type="InterPro" id="IPR000743">
    <property type="entry name" value="Glyco_hydro_28"/>
</dbReference>
<evidence type="ECO:0000256" key="9">
    <source>
        <dbReference type="ARBA" id="ARBA00023295"/>
    </source>
</evidence>
<keyword evidence="6" id="KW-0677">Repeat</keyword>